<dbReference type="InterPro" id="IPR050900">
    <property type="entry name" value="Transposase_IS3/IS150/IS904"/>
</dbReference>
<dbReference type="Proteomes" id="UP000017243">
    <property type="component" value="Unassembled WGS sequence"/>
</dbReference>
<protein>
    <submittedName>
        <fullName evidence="3">Transposase domain protein</fullName>
    </submittedName>
</protein>
<dbReference type="PANTHER" id="PTHR46889:SF4">
    <property type="entry name" value="TRANSPOSASE INSO FOR INSERTION SEQUENCE ELEMENT IS911B-RELATED"/>
    <property type="match status" value="1"/>
</dbReference>
<dbReference type="PANTHER" id="PTHR46889">
    <property type="entry name" value="TRANSPOSASE INSF FOR INSERTION SEQUENCE IS3B-RELATED"/>
    <property type="match status" value="1"/>
</dbReference>
<dbReference type="InterPro" id="IPR009057">
    <property type="entry name" value="Homeodomain-like_sf"/>
</dbReference>
<dbReference type="SUPFAM" id="SSF53098">
    <property type="entry name" value="Ribonuclease H-like"/>
    <property type="match status" value="1"/>
</dbReference>
<evidence type="ECO:0000259" key="2">
    <source>
        <dbReference type="PROSITE" id="PS50994"/>
    </source>
</evidence>
<comment type="caution">
    <text evidence="3">The sequence shown here is derived from an EMBL/GenBank/DDBJ whole genome shotgun (WGS) entry which is preliminary data.</text>
</comment>
<dbReference type="Gene3D" id="3.30.420.10">
    <property type="entry name" value="Ribonuclease H-like superfamily/Ribonuclease H"/>
    <property type="match status" value="1"/>
</dbReference>
<accession>U4QKT4</accession>
<name>U4QKT4_LACHE</name>
<dbReference type="GO" id="GO:0015074">
    <property type="term" value="P:DNA integration"/>
    <property type="evidence" value="ECO:0007669"/>
    <property type="project" value="InterPro"/>
</dbReference>
<dbReference type="InterPro" id="IPR001584">
    <property type="entry name" value="Integrase_cat-core"/>
</dbReference>
<dbReference type="InterPro" id="IPR048020">
    <property type="entry name" value="Transpos_IS3"/>
</dbReference>
<dbReference type="EMBL" id="CBUH010000068">
    <property type="protein sequence ID" value="CDI41939.1"/>
    <property type="molecule type" value="Genomic_DNA"/>
</dbReference>
<dbReference type="SUPFAM" id="SSF46689">
    <property type="entry name" value="Homeodomain-like"/>
    <property type="match status" value="1"/>
</dbReference>
<dbReference type="NCBIfam" id="NF033516">
    <property type="entry name" value="transpos_IS3"/>
    <property type="match status" value="1"/>
</dbReference>
<reference evidence="3 4" key="1">
    <citation type="submission" date="2013-09" db="EMBL/GenBank/DDBJ databases">
        <title>Draft Genome Sequence of five Lactobacillus helveticus strains CIRM-BIA 101T, 103, 104, 951 and 953 isolated from milk product.</title>
        <authorList>
            <person name="Valence F."/>
            <person name="Chuat V."/>
            <person name="Ma L."/>
            <person name="Creno S."/>
            <person name="Falentin H."/>
            <person name="Lortal S."/>
            <person name="Bizet C."/>
            <person name="Clermont D."/>
            <person name="Loux V."/>
            <person name="Bouchier C."/>
            <person name="Cousin S."/>
        </authorList>
    </citation>
    <scope>NUCLEOTIDE SEQUENCE [LARGE SCALE GENOMIC DNA]</scope>
    <source>
        <strain evidence="3 4">CIRM-BIA 953</strain>
    </source>
</reference>
<dbReference type="PROSITE" id="PS50994">
    <property type="entry name" value="INTEGRASE"/>
    <property type="match status" value="1"/>
</dbReference>
<organism evidence="3 4">
    <name type="scientific">Lactobacillus helveticus CIRM-BIA 953</name>
    <dbReference type="NCBI Taxonomy" id="1226335"/>
    <lineage>
        <taxon>Bacteria</taxon>
        <taxon>Bacillati</taxon>
        <taxon>Bacillota</taxon>
        <taxon>Bacilli</taxon>
        <taxon>Lactobacillales</taxon>
        <taxon>Lactobacillaceae</taxon>
        <taxon>Lactobacillus</taxon>
    </lineage>
</organism>
<dbReference type="Pfam" id="PF13333">
    <property type="entry name" value="rve_2"/>
    <property type="match status" value="1"/>
</dbReference>
<evidence type="ECO:0000313" key="3">
    <source>
        <dbReference type="EMBL" id="CDI41939.1"/>
    </source>
</evidence>
<dbReference type="Pfam" id="PF13276">
    <property type="entry name" value="HTH_21"/>
    <property type="match status" value="1"/>
</dbReference>
<dbReference type="GO" id="GO:0003676">
    <property type="term" value="F:nucleic acid binding"/>
    <property type="evidence" value="ECO:0007669"/>
    <property type="project" value="InterPro"/>
</dbReference>
<evidence type="ECO:0000256" key="1">
    <source>
        <dbReference type="ARBA" id="ARBA00002286"/>
    </source>
</evidence>
<proteinExistence type="predicted"/>
<feature type="domain" description="Integrase catalytic" evidence="2">
    <location>
        <begin position="300"/>
        <end position="464"/>
    </location>
</feature>
<dbReference type="Gene3D" id="1.10.10.60">
    <property type="entry name" value="Homeodomain-like"/>
    <property type="match status" value="1"/>
</dbReference>
<dbReference type="InterPro" id="IPR012337">
    <property type="entry name" value="RNaseH-like_sf"/>
</dbReference>
<comment type="function">
    <text evidence="1">Involved in the transposition of the insertion sequence.</text>
</comment>
<dbReference type="Pfam" id="PF00665">
    <property type="entry name" value="rve"/>
    <property type="match status" value="1"/>
</dbReference>
<sequence length="466" mass="54690">MSKLTKQDKIHIFEEWTLEDKRGTYLSKKYGVNIANINYLVSLIKMHGLSILDKPYAHYSKEFKEQAIKRVLLGNEAINAVALDLGLASRGMLGNWIRSCKENGYNVVIKKKGRRTHEQEKAERIRAAQARKRQAASPEFKAYCRKRIYKKLDALVQKKKEPTKTEIAKAITELRHELGLAVKKIIEIINTNEDLPHISRSNYYDAYTRDDKDQVNHGDVIARIQEIYDEIKNRYVAPGYRRITHILHREGYQINRKTVNRLMRKMDLYGYVMKRRHPYSSYQGDIKGRIKPDLIKRKFFALRPNMKWYTDITEFNLKGKKLYLSPIIDGCGRDTVAYNISRHPNLKQVMSMLNDAFKTNQALNGLIFHTDRGWQYQHKAYQHELAIRGIEQSMSRKGCSPDDGLMEGFFGILKREMFYGQENKYDSLDELEQAIRKYINDYNTERTKDKLKELTPIEYRNKSLTA</sequence>
<dbReference type="RefSeq" id="WP_023061079.1">
    <property type="nucleotide sequence ID" value="NZ_CBUH010000068.1"/>
</dbReference>
<dbReference type="InterPro" id="IPR025948">
    <property type="entry name" value="HTH-like_dom"/>
</dbReference>
<dbReference type="InterPro" id="IPR036397">
    <property type="entry name" value="RNaseH_sf"/>
</dbReference>
<evidence type="ECO:0000313" key="4">
    <source>
        <dbReference type="Proteomes" id="UP000017243"/>
    </source>
</evidence>
<dbReference type="AlphaFoldDB" id="U4QKT4"/>
<gene>
    <name evidence="3" type="ORF">LHCIRMBIA953_00483</name>
</gene>